<sequence>MQRGLPMALYREMQAPAACMMCSLDTAYACNACISAAHKIYHQLLLVAPVARPAGAVCCHAFDVISPLPQEAGRYLQTYLRIEEADNNSYLCTSTRQRPCAARIAQQSLELMPPCRLNSVVSVVSASTHAVQQSCPLPVSIHLRVQEKRDLYGHVA</sequence>
<reference evidence="1 2" key="1">
    <citation type="submission" date="2023-10" db="EMBL/GenBank/DDBJ databases">
        <authorList>
            <person name="Maclean D."/>
            <person name="Macfadyen A."/>
        </authorList>
    </citation>
    <scope>NUCLEOTIDE SEQUENCE [LARGE SCALE GENOMIC DNA]</scope>
</reference>
<dbReference type="EMBL" id="CAUYUE010000010">
    <property type="protein sequence ID" value="CAK0784421.1"/>
    <property type="molecule type" value="Genomic_DNA"/>
</dbReference>
<gene>
    <name evidence="1" type="ORF">CVIRNUC_007625</name>
</gene>
<dbReference type="AlphaFoldDB" id="A0AAV1IC41"/>
<evidence type="ECO:0000313" key="2">
    <source>
        <dbReference type="Proteomes" id="UP001314263"/>
    </source>
</evidence>
<organism evidence="1 2">
    <name type="scientific">Coccomyxa viridis</name>
    <dbReference type="NCBI Taxonomy" id="1274662"/>
    <lineage>
        <taxon>Eukaryota</taxon>
        <taxon>Viridiplantae</taxon>
        <taxon>Chlorophyta</taxon>
        <taxon>core chlorophytes</taxon>
        <taxon>Trebouxiophyceae</taxon>
        <taxon>Trebouxiophyceae incertae sedis</taxon>
        <taxon>Coccomyxaceae</taxon>
        <taxon>Coccomyxa</taxon>
    </lineage>
</organism>
<name>A0AAV1IC41_9CHLO</name>
<evidence type="ECO:0000313" key="1">
    <source>
        <dbReference type="EMBL" id="CAK0784421.1"/>
    </source>
</evidence>
<keyword evidence="2" id="KW-1185">Reference proteome</keyword>
<proteinExistence type="predicted"/>
<comment type="caution">
    <text evidence="1">The sequence shown here is derived from an EMBL/GenBank/DDBJ whole genome shotgun (WGS) entry which is preliminary data.</text>
</comment>
<dbReference type="Proteomes" id="UP001314263">
    <property type="component" value="Unassembled WGS sequence"/>
</dbReference>
<accession>A0AAV1IC41</accession>
<protein>
    <submittedName>
        <fullName evidence="1">Uncharacterized protein</fullName>
    </submittedName>
</protein>